<dbReference type="Gene3D" id="3.40.630.30">
    <property type="match status" value="1"/>
</dbReference>
<dbReference type="InterPro" id="IPR000182">
    <property type="entry name" value="GNAT_dom"/>
</dbReference>
<evidence type="ECO:0000259" key="1">
    <source>
        <dbReference type="PROSITE" id="PS51186"/>
    </source>
</evidence>
<reference evidence="3" key="1">
    <citation type="submission" date="2023-07" db="EMBL/GenBank/DDBJ databases">
        <title>Paracoccus sp. MBLB3053 whole genome sequence.</title>
        <authorList>
            <person name="Hwang C.Y."/>
            <person name="Cho E.-S."/>
            <person name="Seo M.-J."/>
        </authorList>
    </citation>
    <scope>NUCLEOTIDE SEQUENCE [LARGE SCALE GENOMIC DNA]</scope>
    <source>
        <strain evidence="3">MBLB3053</strain>
    </source>
</reference>
<dbReference type="InterPro" id="IPR016181">
    <property type="entry name" value="Acyl_CoA_acyltransferase"/>
</dbReference>
<evidence type="ECO:0000313" key="3">
    <source>
        <dbReference type="Proteomes" id="UP001269144"/>
    </source>
</evidence>
<protein>
    <submittedName>
        <fullName evidence="2">GNAT family N-acetyltransferase</fullName>
    </submittedName>
</protein>
<dbReference type="SUPFAM" id="SSF55729">
    <property type="entry name" value="Acyl-CoA N-acyltransferases (Nat)"/>
    <property type="match status" value="1"/>
</dbReference>
<comment type="caution">
    <text evidence="2">The sequence shown here is derived from an EMBL/GenBank/DDBJ whole genome shotgun (WGS) entry which is preliminary data.</text>
</comment>
<dbReference type="CDD" id="cd04301">
    <property type="entry name" value="NAT_SF"/>
    <property type="match status" value="1"/>
</dbReference>
<evidence type="ECO:0000313" key="2">
    <source>
        <dbReference type="EMBL" id="MDS9466229.1"/>
    </source>
</evidence>
<dbReference type="Pfam" id="PF00583">
    <property type="entry name" value="Acetyltransf_1"/>
    <property type="match status" value="1"/>
</dbReference>
<feature type="domain" description="N-acetyltransferase" evidence="1">
    <location>
        <begin position="106"/>
        <end position="239"/>
    </location>
</feature>
<sequence>MIPSDVALSFAFEATWPAAETVDTGALRSGRGLGAGGRVSSSIALRPDWDEAQIGAAEDVHRRWGQRPMFRLPDCDEDLRGALMRRGYQRETPTAILAAECAALVADLPEMTAIAVWPPLAIQRDLWAAGNIGPARQAVMDRVPGPRTSIIGRIDDRAAGAAFVALAGSVAMIHGIEVASQFRRRGLAGWMIRKAARWAQENGATRLGLAVSRSNAGARAVYDRLGFHELGSYAYWARD</sequence>
<dbReference type="Proteomes" id="UP001269144">
    <property type="component" value="Unassembled WGS sequence"/>
</dbReference>
<name>A0ABU2HMH6_9RHOB</name>
<keyword evidence="3" id="KW-1185">Reference proteome</keyword>
<dbReference type="RefSeq" id="WP_311158421.1">
    <property type="nucleotide sequence ID" value="NZ_JAVQLW010000001.1"/>
</dbReference>
<organism evidence="2 3">
    <name type="scientific">Paracoccus aurantius</name>
    <dbReference type="NCBI Taxonomy" id="3073814"/>
    <lineage>
        <taxon>Bacteria</taxon>
        <taxon>Pseudomonadati</taxon>
        <taxon>Pseudomonadota</taxon>
        <taxon>Alphaproteobacteria</taxon>
        <taxon>Rhodobacterales</taxon>
        <taxon>Paracoccaceae</taxon>
        <taxon>Paracoccus</taxon>
    </lineage>
</organism>
<accession>A0ABU2HMH6</accession>
<gene>
    <name evidence="2" type="ORF">RGQ15_01405</name>
</gene>
<proteinExistence type="predicted"/>
<dbReference type="PROSITE" id="PS51186">
    <property type="entry name" value="GNAT"/>
    <property type="match status" value="1"/>
</dbReference>
<dbReference type="PANTHER" id="PTHR43072">
    <property type="entry name" value="N-ACETYLTRANSFERASE"/>
    <property type="match status" value="1"/>
</dbReference>
<dbReference type="EMBL" id="JAVQLW010000001">
    <property type="protein sequence ID" value="MDS9466229.1"/>
    <property type="molecule type" value="Genomic_DNA"/>
</dbReference>